<dbReference type="GO" id="GO:0005886">
    <property type="term" value="C:plasma membrane"/>
    <property type="evidence" value="ECO:0007669"/>
    <property type="project" value="UniProtKB-SubCell"/>
</dbReference>
<evidence type="ECO:0000256" key="4">
    <source>
        <dbReference type="ARBA" id="ARBA00022989"/>
    </source>
</evidence>
<dbReference type="Pfam" id="PF02687">
    <property type="entry name" value="FtsX"/>
    <property type="match status" value="1"/>
</dbReference>
<feature type="transmembrane region" description="Helical" evidence="6">
    <location>
        <begin position="288"/>
        <end position="309"/>
    </location>
</feature>
<feature type="transmembrane region" description="Helical" evidence="6">
    <location>
        <begin position="589"/>
        <end position="608"/>
    </location>
</feature>
<feature type="domain" description="ABC3 transporter permease C-terminal" evidence="7">
    <location>
        <begin position="63"/>
        <end position="179"/>
    </location>
</feature>
<name>A0A3G6JHJ8_LACDL</name>
<feature type="transmembrane region" description="Helical" evidence="6">
    <location>
        <begin position="558"/>
        <end position="583"/>
    </location>
</feature>
<dbReference type="AlphaFoldDB" id="A0A3G6JHJ8"/>
<evidence type="ECO:0000313" key="8">
    <source>
        <dbReference type="EMBL" id="AZA16100.1"/>
    </source>
</evidence>
<proteinExistence type="inferred from homology"/>
<feature type="transmembrane region" description="Helical" evidence="6">
    <location>
        <begin position="17"/>
        <end position="39"/>
    </location>
</feature>
<evidence type="ECO:0000256" key="1">
    <source>
        <dbReference type="ARBA" id="ARBA00004651"/>
    </source>
</evidence>
<gene>
    <name evidence="8" type="ORF">DQL93_05810</name>
</gene>
<comment type="similarity">
    <text evidence="6">Belongs to the ABC-4 integral membrane protein family.</text>
</comment>
<dbReference type="InterPro" id="IPR003838">
    <property type="entry name" value="ABC3_permease_C"/>
</dbReference>
<keyword evidence="5 6" id="KW-0472">Membrane</keyword>
<feature type="transmembrane region" description="Helical" evidence="6">
    <location>
        <begin position="151"/>
        <end position="172"/>
    </location>
</feature>
<dbReference type="PANTHER" id="PTHR46795:SF3">
    <property type="entry name" value="ABC TRANSPORTER PERMEASE"/>
    <property type="match status" value="1"/>
</dbReference>
<evidence type="ECO:0000256" key="5">
    <source>
        <dbReference type="ARBA" id="ARBA00023136"/>
    </source>
</evidence>
<keyword evidence="6" id="KW-0813">Transport</keyword>
<reference evidence="8" key="1">
    <citation type="submission" date="2018-07" db="EMBL/GenBank/DDBJ databases">
        <authorList>
            <person name="Somerville V."/>
        </authorList>
    </citation>
    <scope>NUCLEOTIDE SEQUENCE</scope>
    <source>
        <strain evidence="8">NWC_2_2</strain>
    </source>
</reference>
<accession>A0A3G6JHJ8</accession>
<evidence type="ECO:0000256" key="3">
    <source>
        <dbReference type="ARBA" id="ARBA00022692"/>
    </source>
</evidence>
<protein>
    <submittedName>
        <fullName evidence="8">ABC transporter permease</fullName>
    </submittedName>
</protein>
<feature type="transmembrane region" description="Helical" evidence="6">
    <location>
        <begin position="202"/>
        <end position="223"/>
    </location>
</feature>
<dbReference type="GO" id="GO:0055085">
    <property type="term" value="P:transmembrane transport"/>
    <property type="evidence" value="ECO:0007669"/>
    <property type="project" value="UniProtKB-UniRule"/>
</dbReference>
<dbReference type="EMBL" id="CP031023">
    <property type="protein sequence ID" value="AZA16100.1"/>
    <property type="molecule type" value="Genomic_DNA"/>
</dbReference>
<sequence>MIFKLSMTGLKSRLKDYLVLFSGLSAASMIFYMFLTLAANPSFLKSSVAGRLTMGATKFIFSFGIVLLAILTLVYLAYANSFLLSMRKRDYGMYMMLGAKSGKIGQLIFAETLVTGLLATGIGIILGVGLTELVSSLMVKQLGLTLAHFNPLYLPAVLWTLLFFVALFFLAASWNAVKLTKTTLINLLNEDQKPSKLKSRPVLRTIQAIAGVLLLATGYWAMWHVATLELKAIPIALVTIVLGSFLIFDAFFVAVIDFLRKRHSFLYKGMRPYTLGQLKFRLHGYTRILSAISIMLALALGAITVGINFNNLKNAMTDVMYYDIVLVGKQKKLADKVEKIGTEEEVTYSYKADEKNGILYVKKSEIDQTPLKIQMYNAASSDKKKAIDKEGRIYHTVEVTSKTLTGKQTSATVRNSAQAASLFPEDSSKGFVALSDAAFAKKKLTTKVITFYKVKDFAKNNKKLLKLTEQEMQLFSKDSMAYGYLEFTKPFLYQQIAAMCSGFEFMGLFLGLSFLMMLASTLMFKILSAAASDKLRYKMLYKLGARNSVLKAAIRKEIAILFVAPAVLGSLDVLFGLKIFTILLPDPYYKIWIPFLAFFLLYLVYYLVTIKLYQGIVLEETKQD</sequence>
<feature type="transmembrane region" description="Helical" evidence="6">
    <location>
        <begin position="107"/>
        <end position="131"/>
    </location>
</feature>
<dbReference type="PIRSF" id="PIRSF018968">
    <property type="entry name" value="ABC_permease_BceB"/>
    <property type="match status" value="1"/>
</dbReference>
<evidence type="ECO:0000256" key="2">
    <source>
        <dbReference type="ARBA" id="ARBA00022475"/>
    </source>
</evidence>
<feature type="transmembrane region" description="Helical" evidence="6">
    <location>
        <begin position="59"/>
        <end position="86"/>
    </location>
</feature>
<keyword evidence="2 6" id="KW-1003">Cell membrane</keyword>
<evidence type="ECO:0000259" key="7">
    <source>
        <dbReference type="Pfam" id="PF02687"/>
    </source>
</evidence>
<keyword evidence="4 6" id="KW-1133">Transmembrane helix</keyword>
<organism evidence="8">
    <name type="scientific">Lactobacillus delbrueckii subsp. lactis</name>
    <dbReference type="NCBI Taxonomy" id="29397"/>
    <lineage>
        <taxon>Bacteria</taxon>
        <taxon>Bacillati</taxon>
        <taxon>Bacillota</taxon>
        <taxon>Bacilli</taxon>
        <taxon>Lactobacillales</taxon>
        <taxon>Lactobacillaceae</taxon>
        <taxon>Lactobacillus</taxon>
    </lineage>
</organism>
<feature type="transmembrane region" description="Helical" evidence="6">
    <location>
        <begin position="505"/>
        <end position="527"/>
    </location>
</feature>
<comment type="subcellular location">
    <subcellularLocation>
        <location evidence="1 6">Cell membrane</location>
        <topology evidence="1 6">Multi-pass membrane protein</topology>
    </subcellularLocation>
</comment>
<dbReference type="InterPro" id="IPR027022">
    <property type="entry name" value="ABC_permease_BceB-typ"/>
</dbReference>
<evidence type="ECO:0000256" key="6">
    <source>
        <dbReference type="PIRNR" id="PIRNR018968"/>
    </source>
</evidence>
<dbReference type="PANTHER" id="PTHR46795">
    <property type="entry name" value="ABC TRANSPORTER PERMEASE-RELATED-RELATED"/>
    <property type="match status" value="1"/>
</dbReference>
<feature type="transmembrane region" description="Helical" evidence="6">
    <location>
        <begin position="235"/>
        <end position="259"/>
    </location>
</feature>
<keyword evidence="3 6" id="KW-0812">Transmembrane</keyword>
<dbReference type="InterPro" id="IPR052536">
    <property type="entry name" value="ABC-4_Integral_Memb_Prot"/>
</dbReference>